<organism evidence="1 2">
    <name type="scientific">Zasmidium cellare ATCC 36951</name>
    <dbReference type="NCBI Taxonomy" id="1080233"/>
    <lineage>
        <taxon>Eukaryota</taxon>
        <taxon>Fungi</taxon>
        <taxon>Dikarya</taxon>
        <taxon>Ascomycota</taxon>
        <taxon>Pezizomycotina</taxon>
        <taxon>Dothideomycetes</taxon>
        <taxon>Dothideomycetidae</taxon>
        <taxon>Mycosphaerellales</taxon>
        <taxon>Mycosphaerellaceae</taxon>
        <taxon>Zasmidium</taxon>
    </lineage>
</organism>
<name>A0A6A6BYY7_ZASCE</name>
<proteinExistence type="predicted"/>
<keyword evidence="2" id="KW-1185">Reference proteome</keyword>
<gene>
    <name evidence="1" type="ORF">M409DRAFT_60402</name>
</gene>
<dbReference type="Proteomes" id="UP000799537">
    <property type="component" value="Unassembled WGS sequence"/>
</dbReference>
<sequence length="168" mass="17318">MTSWLEIETAALADAVGVVGVRGVGDGSGGAAVGVAEVVGEVLDLFGAELHVVADDHVVRGFGGALGDVVGLQVEVEVVRVGDAGVHDGAWRAVEVLTIRLGRLNGVRSGVVALDDDEGGDQDFLRMIWKLLLAKSVPSSLDASHFVVQDLVEVAVADAIAVVEDALW</sequence>
<dbReference type="RefSeq" id="XP_033660890.1">
    <property type="nucleotide sequence ID" value="XM_033814467.1"/>
</dbReference>
<evidence type="ECO:0000313" key="1">
    <source>
        <dbReference type="EMBL" id="KAF2160001.1"/>
    </source>
</evidence>
<protein>
    <submittedName>
        <fullName evidence="1">Uncharacterized protein</fullName>
    </submittedName>
</protein>
<dbReference type="AlphaFoldDB" id="A0A6A6BYY7"/>
<dbReference type="GeneID" id="54567739"/>
<evidence type="ECO:0000313" key="2">
    <source>
        <dbReference type="Proteomes" id="UP000799537"/>
    </source>
</evidence>
<accession>A0A6A6BYY7</accession>
<dbReference type="EMBL" id="ML993631">
    <property type="protein sequence ID" value="KAF2160001.1"/>
    <property type="molecule type" value="Genomic_DNA"/>
</dbReference>
<reference evidence="1" key="1">
    <citation type="journal article" date="2020" name="Stud. Mycol.">
        <title>101 Dothideomycetes genomes: a test case for predicting lifestyles and emergence of pathogens.</title>
        <authorList>
            <person name="Haridas S."/>
            <person name="Albert R."/>
            <person name="Binder M."/>
            <person name="Bloem J."/>
            <person name="Labutti K."/>
            <person name="Salamov A."/>
            <person name="Andreopoulos B."/>
            <person name="Baker S."/>
            <person name="Barry K."/>
            <person name="Bills G."/>
            <person name="Bluhm B."/>
            <person name="Cannon C."/>
            <person name="Castanera R."/>
            <person name="Culley D."/>
            <person name="Daum C."/>
            <person name="Ezra D."/>
            <person name="Gonzalez J."/>
            <person name="Henrissat B."/>
            <person name="Kuo A."/>
            <person name="Liang C."/>
            <person name="Lipzen A."/>
            <person name="Lutzoni F."/>
            <person name="Magnuson J."/>
            <person name="Mondo S."/>
            <person name="Nolan M."/>
            <person name="Ohm R."/>
            <person name="Pangilinan J."/>
            <person name="Park H.-J."/>
            <person name="Ramirez L."/>
            <person name="Alfaro M."/>
            <person name="Sun H."/>
            <person name="Tritt A."/>
            <person name="Yoshinaga Y."/>
            <person name="Zwiers L.-H."/>
            <person name="Turgeon B."/>
            <person name="Goodwin S."/>
            <person name="Spatafora J."/>
            <person name="Crous P."/>
            <person name="Grigoriev I."/>
        </authorList>
    </citation>
    <scope>NUCLEOTIDE SEQUENCE</scope>
    <source>
        <strain evidence="1">ATCC 36951</strain>
    </source>
</reference>